<keyword evidence="3 7" id="KW-0812">Transmembrane</keyword>
<name>A0ABQ2EDM1_9ACTN</name>
<comment type="similarity">
    <text evidence="2">Belongs to the oxidase-dependent Fe transporter (OFeT) (TC 9.A.10.1) family.</text>
</comment>
<dbReference type="EMBL" id="BMMV01000015">
    <property type="protein sequence ID" value="GGK08116.1"/>
    <property type="molecule type" value="Genomic_DNA"/>
</dbReference>
<evidence type="ECO:0000256" key="2">
    <source>
        <dbReference type="ARBA" id="ARBA00008333"/>
    </source>
</evidence>
<evidence type="ECO:0000256" key="5">
    <source>
        <dbReference type="ARBA" id="ARBA00023136"/>
    </source>
</evidence>
<evidence type="ECO:0000256" key="3">
    <source>
        <dbReference type="ARBA" id="ARBA00022692"/>
    </source>
</evidence>
<feature type="transmembrane region" description="Helical" evidence="7">
    <location>
        <begin position="149"/>
        <end position="167"/>
    </location>
</feature>
<comment type="caution">
    <text evidence="8">The sequence shown here is derived from an EMBL/GenBank/DDBJ whole genome shotgun (WGS) entry which is preliminary data.</text>
</comment>
<feature type="transmembrane region" description="Helical" evidence="7">
    <location>
        <begin position="6"/>
        <end position="26"/>
    </location>
</feature>
<comment type="subcellular location">
    <subcellularLocation>
        <location evidence="1">Membrane</location>
        <topology evidence="1">Multi-pass membrane protein</topology>
    </subcellularLocation>
</comment>
<protein>
    <submittedName>
        <fullName evidence="8">Iron transporter</fullName>
    </submittedName>
</protein>
<evidence type="ECO:0000256" key="4">
    <source>
        <dbReference type="ARBA" id="ARBA00022989"/>
    </source>
</evidence>
<feature type="transmembrane region" description="Helical" evidence="7">
    <location>
        <begin position="179"/>
        <end position="199"/>
    </location>
</feature>
<sequence>MFGNYLIGLREGLEASLVVCILVAYLVKTDRRDALRPVWIGIGIACAVSLSFGAALEFGSQELTFEAQELLGGSLSIVSVGLVTWMVFWMRRTARHLKSDLQGKLDAALQMGTGALVATALLAVGREGLETALFVWASVRAGGEGRSGPLIGVLLGIATAIVLGWLFYRGALRINLARFFTWTGSMLVVVAAGVLAYGFHDLQEARFIGGLQDKAFDITSTVPPDSWYGTLLKGVFNFQPDPTVVQVTVWALYLIPTMFFFLAPRRAKTEPPPAPGTPPRPAPESEPSSKTRWSGRVVGDGAPTTTAQDSIQPWERASSITDVRTRLI</sequence>
<evidence type="ECO:0000256" key="1">
    <source>
        <dbReference type="ARBA" id="ARBA00004141"/>
    </source>
</evidence>
<feature type="region of interest" description="Disordered" evidence="6">
    <location>
        <begin position="269"/>
        <end position="316"/>
    </location>
</feature>
<feature type="transmembrane region" description="Helical" evidence="7">
    <location>
        <begin position="70"/>
        <end position="90"/>
    </location>
</feature>
<evidence type="ECO:0000256" key="6">
    <source>
        <dbReference type="SAM" id="MobiDB-lite"/>
    </source>
</evidence>
<feature type="compositionally biased region" description="Pro residues" evidence="6">
    <location>
        <begin position="270"/>
        <end position="284"/>
    </location>
</feature>
<keyword evidence="4 7" id="KW-1133">Transmembrane helix</keyword>
<dbReference type="PANTHER" id="PTHR31632:SF2">
    <property type="entry name" value="PLASMA MEMBRANE IRON PERMEASE"/>
    <property type="match status" value="1"/>
</dbReference>
<evidence type="ECO:0000313" key="9">
    <source>
        <dbReference type="Proteomes" id="UP000660265"/>
    </source>
</evidence>
<dbReference type="InterPro" id="IPR004923">
    <property type="entry name" value="FTR1/Fip1/EfeU"/>
</dbReference>
<reference evidence="9" key="1">
    <citation type="journal article" date="2019" name="Int. J. Syst. Evol. Microbiol.">
        <title>The Global Catalogue of Microorganisms (GCM) 10K type strain sequencing project: providing services to taxonomists for standard genome sequencing and annotation.</title>
        <authorList>
            <consortium name="The Broad Institute Genomics Platform"/>
            <consortium name="The Broad Institute Genome Sequencing Center for Infectious Disease"/>
            <person name="Wu L."/>
            <person name="Ma J."/>
        </authorList>
    </citation>
    <scope>NUCLEOTIDE SEQUENCE [LARGE SCALE GENOMIC DNA]</scope>
    <source>
        <strain evidence="9">CGMCC 4.7275</strain>
    </source>
</reference>
<dbReference type="Pfam" id="PF03239">
    <property type="entry name" value="FTR1"/>
    <property type="match status" value="1"/>
</dbReference>
<evidence type="ECO:0000313" key="8">
    <source>
        <dbReference type="EMBL" id="GGK08116.1"/>
    </source>
</evidence>
<dbReference type="Proteomes" id="UP000660265">
    <property type="component" value="Unassembled WGS sequence"/>
</dbReference>
<dbReference type="PANTHER" id="PTHR31632">
    <property type="entry name" value="IRON TRANSPORTER FTH1"/>
    <property type="match status" value="1"/>
</dbReference>
<feature type="transmembrane region" description="Helical" evidence="7">
    <location>
        <begin position="38"/>
        <end position="58"/>
    </location>
</feature>
<evidence type="ECO:0000256" key="7">
    <source>
        <dbReference type="SAM" id="Phobius"/>
    </source>
</evidence>
<dbReference type="NCBIfam" id="NF041756">
    <property type="entry name" value="EfeU"/>
    <property type="match status" value="1"/>
</dbReference>
<organism evidence="8 9">
    <name type="scientific">Streptomyces camponoticapitis</name>
    <dbReference type="NCBI Taxonomy" id="1616125"/>
    <lineage>
        <taxon>Bacteria</taxon>
        <taxon>Bacillati</taxon>
        <taxon>Actinomycetota</taxon>
        <taxon>Actinomycetes</taxon>
        <taxon>Kitasatosporales</taxon>
        <taxon>Streptomycetaceae</taxon>
        <taxon>Streptomyces</taxon>
    </lineage>
</organism>
<dbReference type="RefSeq" id="WP_229701031.1">
    <property type="nucleotide sequence ID" value="NZ_BMMV01000015.1"/>
</dbReference>
<gene>
    <name evidence="8" type="ORF">GCM10011583_45130</name>
</gene>
<keyword evidence="9" id="KW-1185">Reference proteome</keyword>
<feature type="transmembrane region" description="Helical" evidence="7">
    <location>
        <begin position="243"/>
        <end position="263"/>
    </location>
</feature>
<keyword evidence="5 7" id="KW-0472">Membrane</keyword>
<accession>A0ABQ2EDM1</accession>
<proteinExistence type="inferred from homology"/>
<feature type="transmembrane region" description="Helical" evidence="7">
    <location>
        <begin position="111"/>
        <end position="129"/>
    </location>
</feature>